<gene>
    <name evidence="2" type="ORF">UFOVP1229_104</name>
</gene>
<protein>
    <submittedName>
        <fullName evidence="2">Uncharacterized protein</fullName>
    </submittedName>
</protein>
<reference evidence="2" key="1">
    <citation type="submission" date="2020-05" db="EMBL/GenBank/DDBJ databases">
        <authorList>
            <person name="Chiriac C."/>
            <person name="Salcher M."/>
            <person name="Ghai R."/>
            <person name="Kavagutti S V."/>
        </authorList>
    </citation>
    <scope>NUCLEOTIDE SEQUENCE</scope>
</reference>
<evidence type="ECO:0000313" key="2">
    <source>
        <dbReference type="EMBL" id="CAB4191717.1"/>
    </source>
</evidence>
<sequence length="114" mass="12533">MASPIRLMPVLLNRRDRIAFCHESLISPDVVTVRVPASNCGRIFAEIDTEDANAFRNRSFPVPDAEVPIPKCVHVSAPLVHFAKTVFAAFVAVLLAMIAPLFLYGSYGMFPSMV</sequence>
<name>A0A6J5RBH4_9CAUD</name>
<keyword evidence="1" id="KW-0472">Membrane</keyword>
<dbReference type="EMBL" id="LR797178">
    <property type="protein sequence ID" value="CAB4191717.1"/>
    <property type="molecule type" value="Genomic_DNA"/>
</dbReference>
<proteinExistence type="predicted"/>
<feature type="transmembrane region" description="Helical" evidence="1">
    <location>
        <begin position="86"/>
        <end position="107"/>
    </location>
</feature>
<organism evidence="2">
    <name type="scientific">uncultured Caudovirales phage</name>
    <dbReference type="NCBI Taxonomy" id="2100421"/>
    <lineage>
        <taxon>Viruses</taxon>
        <taxon>Duplodnaviria</taxon>
        <taxon>Heunggongvirae</taxon>
        <taxon>Uroviricota</taxon>
        <taxon>Caudoviricetes</taxon>
        <taxon>Peduoviridae</taxon>
        <taxon>Maltschvirus</taxon>
        <taxon>Maltschvirus maltsch</taxon>
    </lineage>
</organism>
<keyword evidence="1" id="KW-1133">Transmembrane helix</keyword>
<keyword evidence="1" id="KW-0812">Transmembrane</keyword>
<evidence type="ECO:0000256" key="1">
    <source>
        <dbReference type="SAM" id="Phobius"/>
    </source>
</evidence>
<accession>A0A6J5RBH4</accession>